<comment type="caution">
    <text evidence="2">The sequence shown here is derived from an EMBL/GenBank/DDBJ whole genome shotgun (WGS) entry which is preliminary data.</text>
</comment>
<organism evidence="2 3">
    <name type="scientific">Corchorus olitorius</name>
    <dbReference type="NCBI Taxonomy" id="93759"/>
    <lineage>
        <taxon>Eukaryota</taxon>
        <taxon>Viridiplantae</taxon>
        <taxon>Streptophyta</taxon>
        <taxon>Embryophyta</taxon>
        <taxon>Tracheophyta</taxon>
        <taxon>Spermatophyta</taxon>
        <taxon>Magnoliopsida</taxon>
        <taxon>eudicotyledons</taxon>
        <taxon>Gunneridae</taxon>
        <taxon>Pentapetalae</taxon>
        <taxon>rosids</taxon>
        <taxon>malvids</taxon>
        <taxon>Malvales</taxon>
        <taxon>Malvaceae</taxon>
        <taxon>Grewioideae</taxon>
        <taxon>Apeibeae</taxon>
        <taxon>Corchorus</taxon>
    </lineage>
</organism>
<dbReference type="AlphaFoldDB" id="A0A1R3GS00"/>
<accession>A0A1R3GS00</accession>
<feature type="region of interest" description="Disordered" evidence="1">
    <location>
        <begin position="28"/>
        <end position="51"/>
    </location>
</feature>
<evidence type="ECO:0000313" key="3">
    <source>
        <dbReference type="Proteomes" id="UP000187203"/>
    </source>
</evidence>
<proteinExistence type="predicted"/>
<gene>
    <name evidence="2" type="ORF">COLO4_33751</name>
</gene>
<evidence type="ECO:0000313" key="2">
    <source>
        <dbReference type="EMBL" id="OMO60770.1"/>
    </source>
</evidence>
<reference evidence="3" key="1">
    <citation type="submission" date="2013-09" db="EMBL/GenBank/DDBJ databases">
        <title>Corchorus olitorius genome sequencing.</title>
        <authorList>
            <person name="Alam M."/>
            <person name="Haque M.S."/>
            <person name="Islam M.S."/>
            <person name="Emdad E.M."/>
            <person name="Islam M.M."/>
            <person name="Ahmed B."/>
            <person name="Halim A."/>
            <person name="Hossen Q.M.M."/>
            <person name="Hossain M.Z."/>
            <person name="Ahmed R."/>
            <person name="Khan M.M."/>
            <person name="Islam R."/>
            <person name="Rashid M.M."/>
            <person name="Khan S.A."/>
            <person name="Rahman M.S."/>
            <person name="Alam M."/>
            <person name="Yahiya A.S."/>
            <person name="Khan M.S."/>
            <person name="Azam M.S."/>
            <person name="Haque T."/>
            <person name="Lashkar M.Z.H."/>
            <person name="Akhand A.I."/>
            <person name="Morshed G."/>
            <person name="Roy S."/>
            <person name="Uddin K.S."/>
            <person name="Rabeya T."/>
            <person name="Hossain A.S."/>
            <person name="Chowdhury A."/>
            <person name="Snigdha A.R."/>
            <person name="Mortoza M.S."/>
            <person name="Matin S.A."/>
            <person name="Hoque S.M.E."/>
            <person name="Islam M.K."/>
            <person name="Roy D.K."/>
            <person name="Haider R."/>
            <person name="Moosa M.M."/>
            <person name="Elias S.M."/>
            <person name="Hasan A.M."/>
            <person name="Jahan S."/>
            <person name="Shafiuddin M."/>
            <person name="Mahmood N."/>
            <person name="Shommy N.S."/>
        </authorList>
    </citation>
    <scope>NUCLEOTIDE SEQUENCE [LARGE SCALE GENOMIC DNA]</scope>
    <source>
        <strain evidence="3">cv. O-4</strain>
    </source>
</reference>
<dbReference type="EMBL" id="AWUE01021824">
    <property type="protein sequence ID" value="OMO60770.1"/>
    <property type="molecule type" value="Genomic_DNA"/>
</dbReference>
<evidence type="ECO:0000256" key="1">
    <source>
        <dbReference type="SAM" id="MobiDB-lite"/>
    </source>
</evidence>
<keyword evidence="3" id="KW-1185">Reference proteome</keyword>
<sequence length="69" mass="7517">MIKRKFPSPVAKGKAARVCQGRVPSPRVAKCHRQGWPSPVAKGGQVPSPRVAKCHHHWWPSAESKGGQV</sequence>
<protein>
    <submittedName>
        <fullName evidence="2">Uncharacterized protein</fullName>
    </submittedName>
</protein>
<dbReference type="Proteomes" id="UP000187203">
    <property type="component" value="Unassembled WGS sequence"/>
</dbReference>
<name>A0A1R3GS00_9ROSI</name>